<dbReference type="AlphaFoldDB" id="A0A480A0N1"/>
<evidence type="ECO:0000313" key="2">
    <source>
        <dbReference type="EMBL" id="GCL37263.1"/>
    </source>
</evidence>
<dbReference type="EMBL" id="BJCE01000069">
    <property type="protein sequence ID" value="GCL37263.1"/>
    <property type="molecule type" value="Genomic_DNA"/>
</dbReference>
<comment type="caution">
    <text evidence="2">The sequence shown here is derived from an EMBL/GenBank/DDBJ whole genome shotgun (WGS) entry which is preliminary data.</text>
</comment>
<keyword evidence="3" id="KW-1185">Reference proteome</keyword>
<organism evidence="2 3">
    <name type="scientific">Sphaerospermopsis reniformis</name>
    <dbReference type="NCBI Taxonomy" id="531300"/>
    <lineage>
        <taxon>Bacteria</taxon>
        <taxon>Bacillati</taxon>
        <taxon>Cyanobacteriota</taxon>
        <taxon>Cyanophyceae</taxon>
        <taxon>Nostocales</taxon>
        <taxon>Aphanizomenonaceae</taxon>
        <taxon>Sphaerospermopsis</taxon>
    </lineage>
</organism>
<sequence>MSYLFNYLQSINIKLKIFLLVSILALCIIVISINPIDKQTPVKLIGNTNEIIRNRHNSNNVDATGKFQVIYTPLQRKHFIKRQERFQKYQSFEKLAQKLNRVLIMPNDVKIVLGDCGAVNAYYKSSEHSITLCYELIDRFTDVFMEYYQSRELNINEPEIVNKVNRRVAGTTVFTFFHELGHTLIEELDLPVTGKEEDTVDEFSTILLSELGQEFAALASAIQFGLSGNLEMENVSQDLSFWDEHSLNYQRFYNIICLVYGKNPKEYDVLVENIGIPPERQTTCRIDYNKKLKAWRTILNPHLREGMNLL</sequence>
<keyword evidence="1" id="KW-1133">Transmembrane helix</keyword>
<feature type="transmembrane region" description="Helical" evidence="1">
    <location>
        <begin position="17"/>
        <end position="36"/>
    </location>
</feature>
<keyword evidence="1" id="KW-0812">Transmembrane</keyword>
<proteinExistence type="predicted"/>
<keyword evidence="1" id="KW-0472">Membrane</keyword>
<evidence type="ECO:0000256" key="1">
    <source>
        <dbReference type="SAM" id="Phobius"/>
    </source>
</evidence>
<protein>
    <submittedName>
        <fullName evidence="2">Uncharacterized protein</fullName>
    </submittedName>
</protein>
<dbReference type="RefSeq" id="WP_137667510.1">
    <property type="nucleotide sequence ID" value="NZ_BJCE01000069.1"/>
</dbReference>
<gene>
    <name evidence="2" type="ORF">SR1949_23710</name>
</gene>
<name>A0A480A0N1_9CYAN</name>
<reference evidence="3" key="1">
    <citation type="submission" date="2019-02" db="EMBL/GenBank/DDBJ databases">
        <title>Draft genome sequence of Sphaerospermopsis reniformis NIES-1949.</title>
        <authorList>
            <person name="Yamaguchi H."/>
            <person name="Suzuki S."/>
            <person name="Kawachi M."/>
        </authorList>
    </citation>
    <scope>NUCLEOTIDE SEQUENCE [LARGE SCALE GENOMIC DNA]</scope>
    <source>
        <strain evidence="3">NIES-1949</strain>
    </source>
</reference>
<dbReference type="Proteomes" id="UP000300142">
    <property type="component" value="Unassembled WGS sequence"/>
</dbReference>
<dbReference type="InterPro" id="IPR025644">
    <property type="entry name" value="DUF4344"/>
</dbReference>
<evidence type="ECO:0000313" key="3">
    <source>
        <dbReference type="Proteomes" id="UP000300142"/>
    </source>
</evidence>
<accession>A0A480A0N1</accession>
<dbReference type="Pfam" id="PF14247">
    <property type="entry name" value="DUF4344"/>
    <property type="match status" value="1"/>
</dbReference>